<reference evidence="1 2" key="1">
    <citation type="submission" date="2021-03" db="EMBL/GenBank/DDBJ databases">
        <title>Sequencing the genomes of 1000 actinobacteria strains.</title>
        <authorList>
            <person name="Klenk H.-P."/>
        </authorList>
    </citation>
    <scope>NUCLEOTIDE SEQUENCE [LARGE SCALE GENOMIC DNA]</scope>
    <source>
        <strain evidence="1 2">DSM 12936</strain>
    </source>
</reference>
<keyword evidence="2" id="KW-1185">Reference proteome</keyword>
<dbReference type="InterPro" id="IPR015018">
    <property type="entry name" value="DUF1905"/>
</dbReference>
<dbReference type="Proteomes" id="UP000758168">
    <property type="component" value="Unassembled WGS sequence"/>
</dbReference>
<dbReference type="RefSeq" id="WP_210056762.1">
    <property type="nucleotide sequence ID" value="NZ_BAAAMH010000010.1"/>
</dbReference>
<dbReference type="Pfam" id="PF13376">
    <property type="entry name" value="OmdA"/>
    <property type="match status" value="1"/>
</dbReference>
<dbReference type="EMBL" id="JAGIOB010000001">
    <property type="protein sequence ID" value="MBP2417798.1"/>
    <property type="molecule type" value="Genomic_DNA"/>
</dbReference>
<dbReference type="Gene3D" id="2.40.30.100">
    <property type="entry name" value="AF2212/PG0164-like"/>
    <property type="match status" value="1"/>
</dbReference>
<sequence length="151" mass="15838">MRFTAEVGAAGRGGHAVVVPAGVTTALGSKKAAVLAVVGGVEHRTRLASHAGRTYLGLPAALLNRLGVRDGDVVEVELSLAEEPATAPEPDVPEPAELTALLTADAAARTAWSGLSPEQQQEYHRWLAGAEDPAVRGTRLDRLAHRLRTVR</sequence>
<name>A0ABS4Z9R7_9ACTN</name>
<dbReference type="Pfam" id="PF08922">
    <property type="entry name" value="DUF1905"/>
    <property type="match status" value="1"/>
</dbReference>
<comment type="caution">
    <text evidence="1">The sequence shown here is derived from an EMBL/GenBank/DDBJ whole genome shotgun (WGS) entry which is preliminary data.</text>
</comment>
<gene>
    <name evidence="1" type="ORF">JOF54_002720</name>
</gene>
<organism evidence="1 2">
    <name type="scientific">Microlunatus capsulatus</name>
    <dbReference type="NCBI Taxonomy" id="99117"/>
    <lineage>
        <taxon>Bacteria</taxon>
        <taxon>Bacillati</taxon>
        <taxon>Actinomycetota</taxon>
        <taxon>Actinomycetes</taxon>
        <taxon>Propionibacteriales</taxon>
        <taxon>Propionibacteriaceae</taxon>
        <taxon>Microlunatus</taxon>
    </lineage>
</organism>
<protein>
    <submittedName>
        <fullName evidence="1">Antitoxin component of MazEF toxin-antitoxin module</fullName>
    </submittedName>
</protein>
<proteinExistence type="predicted"/>
<dbReference type="InterPro" id="IPR037079">
    <property type="entry name" value="AF2212/PG0164-like_sf"/>
</dbReference>
<evidence type="ECO:0000313" key="2">
    <source>
        <dbReference type="Proteomes" id="UP000758168"/>
    </source>
</evidence>
<evidence type="ECO:0000313" key="1">
    <source>
        <dbReference type="EMBL" id="MBP2417798.1"/>
    </source>
</evidence>
<accession>A0ABS4Z9R7</accession>
<dbReference type="SUPFAM" id="SSF141694">
    <property type="entry name" value="AF2212/PG0164-like"/>
    <property type="match status" value="1"/>
</dbReference>